<feature type="transmembrane region" description="Helical" evidence="1">
    <location>
        <begin position="218"/>
        <end position="236"/>
    </location>
</feature>
<dbReference type="InterPro" id="IPR025390">
    <property type="entry name" value="Dsc3_C"/>
</dbReference>
<accession>Q54WU9</accession>
<keyword evidence="1" id="KW-0472">Membrane</keyword>
<evidence type="ECO:0000256" key="1">
    <source>
        <dbReference type="SAM" id="Phobius"/>
    </source>
</evidence>
<feature type="domain" description="Ubiquitin-like" evidence="2">
    <location>
        <begin position="48"/>
        <end position="115"/>
    </location>
</feature>
<dbReference type="GO" id="GO:0031593">
    <property type="term" value="F:polyubiquitin modification-dependent protein binding"/>
    <property type="evidence" value="ECO:0000318"/>
    <property type="project" value="GO_Central"/>
</dbReference>
<dbReference type="Proteomes" id="UP000002195">
    <property type="component" value="Unassembled WGS sequence"/>
</dbReference>
<reference evidence="3 4" key="1">
    <citation type="journal article" date="2005" name="Nature">
        <title>The genome of the social amoeba Dictyostelium discoideum.</title>
        <authorList>
            <consortium name="The Dictyostelium discoideum Sequencing Consortium"/>
            <person name="Eichinger L."/>
            <person name="Pachebat J.A."/>
            <person name="Glockner G."/>
            <person name="Rajandream M.A."/>
            <person name="Sucgang R."/>
            <person name="Berriman M."/>
            <person name="Song J."/>
            <person name="Olsen R."/>
            <person name="Szafranski K."/>
            <person name="Xu Q."/>
            <person name="Tunggal B."/>
            <person name="Kummerfeld S."/>
            <person name="Madera M."/>
            <person name="Konfortov B.A."/>
            <person name="Rivero F."/>
            <person name="Bankier A.T."/>
            <person name="Lehmann R."/>
            <person name="Hamlin N."/>
            <person name="Davies R."/>
            <person name="Gaudet P."/>
            <person name="Fey P."/>
            <person name="Pilcher K."/>
            <person name="Chen G."/>
            <person name="Saunders D."/>
            <person name="Sodergren E."/>
            <person name="Davis P."/>
            <person name="Kerhornou A."/>
            <person name="Nie X."/>
            <person name="Hall N."/>
            <person name="Anjard C."/>
            <person name="Hemphill L."/>
            <person name="Bason N."/>
            <person name="Farbrother P."/>
            <person name="Desany B."/>
            <person name="Just E."/>
            <person name="Morio T."/>
            <person name="Rost R."/>
            <person name="Churcher C."/>
            <person name="Cooper J."/>
            <person name="Haydock S."/>
            <person name="van Driessche N."/>
            <person name="Cronin A."/>
            <person name="Goodhead I."/>
            <person name="Muzny D."/>
            <person name="Mourier T."/>
            <person name="Pain A."/>
            <person name="Lu M."/>
            <person name="Harper D."/>
            <person name="Lindsay R."/>
            <person name="Hauser H."/>
            <person name="James K."/>
            <person name="Quiles M."/>
            <person name="Madan Babu M."/>
            <person name="Saito T."/>
            <person name="Buchrieser C."/>
            <person name="Wardroper A."/>
            <person name="Felder M."/>
            <person name="Thangavelu M."/>
            <person name="Johnson D."/>
            <person name="Knights A."/>
            <person name="Loulseged H."/>
            <person name="Mungall K."/>
            <person name="Oliver K."/>
            <person name="Price C."/>
            <person name="Quail M.A."/>
            <person name="Urushihara H."/>
            <person name="Hernandez J."/>
            <person name="Rabbinowitsch E."/>
            <person name="Steffen D."/>
            <person name="Sanders M."/>
            <person name="Ma J."/>
            <person name="Kohara Y."/>
            <person name="Sharp S."/>
            <person name="Simmonds M."/>
            <person name="Spiegler S."/>
            <person name="Tivey A."/>
            <person name="Sugano S."/>
            <person name="White B."/>
            <person name="Walker D."/>
            <person name="Woodward J."/>
            <person name="Winckler T."/>
            <person name="Tanaka Y."/>
            <person name="Shaulsky G."/>
            <person name="Schleicher M."/>
            <person name="Weinstock G."/>
            <person name="Rosenthal A."/>
            <person name="Cox E.C."/>
            <person name="Chisholm R.L."/>
            <person name="Gibbs R."/>
            <person name="Loomis W.F."/>
            <person name="Platzer M."/>
            <person name="Kay R.R."/>
            <person name="Williams J."/>
            <person name="Dear P.H."/>
            <person name="Noegel A.A."/>
            <person name="Barrell B."/>
            <person name="Kuspa A."/>
        </authorList>
    </citation>
    <scope>NUCLEOTIDE SEQUENCE [LARGE SCALE GENOMIC DNA]</scope>
    <source>
        <strain evidence="3 4">AX4</strain>
    </source>
</reference>
<keyword evidence="1" id="KW-0812">Transmembrane</keyword>
<dbReference type="Reactome" id="R-DDI-5696395">
    <property type="pathway name" value="Formation of Incision Complex in GG-NER"/>
</dbReference>
<protein>
    <recommendedName>
        <fullName evidence="2">Ubiquitin-like domain-containing protein</fullName>
    </recommendedName>
</protein>
<keyword evidence="1" id="KW-1133">Transmembrane helix</keyword>
<dbReference type="VEuPathDB" id="AmoebaDB:DDB_G0279421"/>
<feature type="transmembrane region" description="Helical" evidence="1">
    <location>
        <begin position="248"/>
        <end position="266"/>
    </location>
</feature>
<gene>
    <name evidence="3" type="ORF">DDB_G0279421</name>
</gene>
<dbReference type="Reactome" id="R-DDI-5696394">
    <property type="pathway name" value="DNA Damage Recognition in GG-NER"/>
</dbReference>
<dbReference type="AlphaFoldDB" id="Q54WU9"/>
<dbReference type="CDD" id="cd17039">
    <property type="entry name" value="Ubl_ubiquitin_like"/>
    <property type="match status" value="1"/>
</dbReference>
<dbReference type="GO" id="GO:0043161">
    <property type="term" value="P:proteasome-mediated ubiquitin-dependent protein catabolic process"/>
    <property type="evidence" value="ECO:0000318"/>
    <property type="project" value="GO_Central"/>
</dbReference>
<dbReference type="HOGENOM" id="CLU_1028297_0_0_1"/>
<dbReference type="Pfam" id="PF00240">
    <property type="entry name" value="ubiquitin"/>
    <property type="match status" value="1"/>
</dbReference>
<dbReference type="InParanoid" id="Q54WU9"/>
<dbReference type="OMA" id="IYNGKML"/>
<dbReference type="GO" id="GO:0043130">
    <property type="term" value="F:ubiquitin binding"/>
    <property type="evidence" value="ECO:0000318"/>
    <property type="project" value="GO_Central"/>
</dbReference>
<dbReference type="KEGG" id="ddi:DDB_G0279421"/>
<proteinExistence type="predicted"/>
<dbReference type="GO" id="GO:0005829">
    <property type="term" value="C:cytosol"/>
    <property type="evidence" value="ECO:0000318"/>
    <property type="project" value="GO_Central"/>
</dbReference>
<dbReference type="FunCoup" id="Q54WU9">
    <property type="interactions" value="27"/>
</dbReference>
<dbReference type="STRING" id="44689.Q54WU9"/>
<dbReference type="dictyBase" id="DDB_G0279421"/>
<dbReference type="EMBL" id="AAFI02000031">
    <property type="protein sequence ID" value="EAL67649.1"/>
    <property type="molecule type" value="Genomic_DNA"/>
</dbReference>
<dbReference type="GeneID" id="8622024"/>
<dbReference type="RefSeq" id="XP_641618.1">
    <property type="nucleotide sequence ID" value="XM_636526.1"/>
</dbReference>
<sequence>MTNNSYEKIKPNHETGIEMEDNINLNNNNNNINKNDKENNNDYDKDLLRIKVKNAEDPIIYINLKGTDKIQLFKSMILKQKDKQSHYNCRIIFNGKMLKDDQTIADCKLNNDSVVICSITEPLNIQPTLAIIPNSTTTTTSEINNNNTAHPFTPLPTPPQRQNIHQDFILDMERARILLNGNGNGIDIDDTTGVTVTQNNRNFLFINENSAARESLELFFGLSFGFFFGPLSLFWISKSYLSRTAKLGIVMGVIFSVSLSLVRMSSTQATS</sequence>
<evidence type="ECO:0000313" key="4">
    <source>
        <dbReference type="Proteomes" id="UP000002195"/>
    </source>
</evidence>
<dbReference type="Gene3D" id="3.10.20.90">
    <property type="entry name" value="Phosphatidylinositol 3-kinase Catalytic Subunit, Chain A, domain 1"/>
    <property type="match status" value="1"/>
</dbReference>
<dbReference type="PROSITE" id="PS50053">
    <property type="entry name" value="UBIQUITIN_2"/>
    <property type="match status" value="1"/>
</dbReference>
<comment type="caution">
    <text evidence="3">The sequence shown here is derived from an EMBL/GenBank/DDBJ whole genome shotgun (WGS) entry which is preliminary data.</text>
</comment>
<dbReference type="SMART" id="SM00213">
    <property type="entry name" value="UBQ"/>
    <property type="match status" value="1"/>
</dbReference>
<dbReference type="SUPFAM" id="SSF54236">
    <property type="entry name" value="Ubiquitin-like"/>
    <property type="match status" value="1"/>
</dbReference>
<dbReference type="Pfam" id="PF13373">
    <property type="entry name" value="Dsc3_C"/>
    <property type="match status" value="1"/>
</dbReference>
<dbReference type="GO" id="GO:0005654">
    <property type="term" value="C:nucleoplasm"/>
    <property type="evidence" value="ECO:0000318"/>
    <property type="project" value="GO_Central"/>
</dbReference>
<evidence type="ECO:0000313" key="3">
    <source>
        <dbReference type="EMBL" id="EAL67649.1"/>
    </source>
</evidence>
<keyword evidence="4" id="KW-1185">Reference proteome</keyword>
<dbReference type="eggNOG" id="ENOG502RHN0">
    <property type="taxonomic scope" value="Eukaryota"/>
</dbReference>
<dbReference type="InterPro" id="IPR000626">
    <property type="entry name" value="Ubiquitin-like_dom"/>
</dbReference>
<dbReference type="InterPro" id="IPR029071">
    <property type="entry name" value="Ubiquitin-like_domsf"/>
</dbReference>
<name>Q54WU9_DICDI</name>
<dbReference type="GlyGen" id="Q54WU9">
    <property type="glycosylation" value="1 site"/>
</dbReference>
<organism evidence="3 4">
    <name type="scientific">Dictyostelium discoideum</name>
    <name type="common">Social amoeba</name>
    <dbReference type="NCBI Taxonomy" id="44689"/>
    <lineage>
        <taxon>Eukaryota</taxon>
        <taxon>Amoebozoa</taxon>
        <taxon>Evosea</taxon>
        <taxon>Eumycetozoa</taxon>
        <taxon>Dictyostelia</taxon>
        <taxon>Dictyosteliales</taxon>
        <taxon>Dictyosteliaceae</taxon>
        <taxon>Dictyostelium</taxon>
    </lineage>
</organism>
<evidence type="ECO:0000259" key="2">
    <source>
        <dbReference type="PROSITE" id="PS50053"/>
    </source>
</evidence>
<dbReference type="PaxDb" id="44689-DDB0205756"/>
<dbReference type="GO" id="GO:0070628">
    <property type="term" value="F:proteasome binding"/>
    <property type="evidence" value="ECO:0000318"/>
    <property type="project" value="GO_Central"/>
</dbReference>
<dbReference type="SMR" id="Q54WU9"/>